<dbReference type="Proteomes" id="UP000074561">
    <property type="component" value="Chromosome"/>
</dbReference>
<accession>A0A127Q4M1</accession>
<reference evidence="2 3" key="1">
    <citation type="submission" date="2015-11" db="EMBL/GenBank/DDBJ databases">
        <title>Exploring the genomic traits of fungus-feeding bacterial genus Collimonas.</title>
        <authorList>
            <person name="Song C."/>
            <person name="Schmidt R."/>
            <person name="de Jager V."/>
            <person name="Krzyzanowska D."/>
            <person name="Jongedijk E."/>
            <person name="Cankar K."/>
            <person name="Beekwilder J."/>
            <person name="van Veen A."/>
            <person name="de Boer W."/>
            <person name="van Veen J.A."/>
            <person name="Garbeva P."/>
        </authorList>
    </citation>
    <scope>NUCLEOTIDE SEQUENCE [LARGE SCALE GENOMIC DNA]</scope>
    <source>
        <strain evidence="2 3">Ter91</strain>
    </source>
</reference>
<evidence type="ECO:0000313" key="3">
    <source>
        <dbReference type="Proteomes" id="UP000074561"/>
    </source>
</evidence>
<evidence type="ECO:0000313" key="2">
    <source>
        <dbReference type="EMBL" id="AMP04592.1"/>
    </source>
</evidence>
<gene>
    <name evidence="2" type="ORF">CPter91_2226</name>
</gene>
<protein>
    <recommendedName>
        <fullName evidence="4">Transmembrane protein</fullName>
    </recommendedName>
</protein>
<dbReference type="PATRIC" id="fig|279113.9.peg.2209"/>
<dbReference type="AlphaFoldDB" id="A0A127Q4M1"/>
<evidence type="ECO:0008006" key="4">
    <source>
        <dbReference type="Google" id="ProtNLM"/>
    </source>
</evidence>
<feature type="transmembrane region" description="Helical" evidence="1">
    <location>
        <begin position="57"/>
        <end position="77"/>
    </location>
</feature>
<organism evidence="2 3">
    <name type="scientific">Collimonas pratensis</name>
    <dbReference type="NCBI Taxonomy" id="279113"/>
    <lineage>
        <taxon>Bacteria</taxon>
        <taxon>Pseudomonadati</taxon>
        <taxon>Pseudomonadota</taxon>
        <taxon>Betaproteobacteria</taxon>
        <taxon>Burkholderiales</taxon>
        <taxon>Oxalobacteraceae</taxon>
        <taxon>Collimonas</taxon>
    </lineage>
</organism>
<dbReference type="KEGG" id="cpra:CPter91_2226"/>
<keyword evidence="1" id="KW-0812">Transmembrane</keyword>
<name>A0A127Q4M1_9BURK</name>
<dbReference type="RefSeq" id="WP_150119661.1">
    <property type="nucleotide sequence ID" value="NZ_CP013234.1"/>
</dbReference>
<evidence type="ECO:0000256" key="1">
    <source>
        <dbReference type="SAM" id="Phobius"/>
    </source>
</evidence>
<dbReference type="EMBL" id="CP013234">
    <property type="protein sequence ID" value="AMP04592.1"/>
    <property type="molecule type" value="Genomic_DNA"/>
</dbReference>
<keyword evidence="1" id="KW-1133">Transmembrane helix</keyword>
<keyword evidence="1" id="KW-0472">Membrane</keyword>
<sequence>MNHIEPRICPCFLLSYKRIGVALISEDGGVYYYSSMARENASAFSRRLIRRAFMGKYLLAWLLGVPAVVLVVVYLLAH</sequence>
<proteinExistence type="predicted"/>